<dbReference type="InterPro" id="IPR024445">
    <property type="entry name" value="Tnp_ISXO2-like"/>
</dbReference>
<dbReference type="NCBIfam" id="NF033547">
    <property type="entry name" value="transpos_IS1595"/>
    <property type="match status" value="1"/>
</dbReference>
<evidence type="ECO:0000259" key="1">
    <source>
        <dbReference type="SMART" id="SM01126"/>
    </source>
</evidence>
<proteinExistence type="predicted"/>
<feature type="domain" description="ISXO2-like transposase" evidence="1">
    <location>
        <begin position="125"/>
        <end position="282"/>
    </location>
</feature>
<keyword evidence="3" id="KW-1185">Reference proteome</keyword>
<dbReference type="AlphaFoldDB" id="A0A5B7X078"/>
<name>A0A5B7X078_9FLAO</name>
<dbReference type="KEGG" id="afla:FHG64_04065"/>
<evidence type="ECO:0000313" key="3">
    <source>
        <dbReference type="Proteomes" id="UP000309016"/>
    </source>
</evidence>
<dbReference type="RefSeq" id="WP_139065221.1">
    <property type="nucleotide sequence ID" value="NZ_CP040812.1"/>
</dbReference>
<organism evidence="2 3">
    <name type="scientific">Antarcticibacterium flavum</name>
    <dbReference type="NCBI Taxonomy" id="2058175"/>
    <lineage>
        <taxon>Bacteria</taxon>
        <taxon>Pseudomonadati</taxon>
        <taxon>Bacteroidota</taxon>
        <taxon>Flavobacteriia</taxon>
        <taxon>Flavobacteriales</taxon>
        <taxon>Flavobacteriaceae</taxon>
        <taxon>Antarcticibacterium</taxon>
    </lineage>
</organism>
<gene>
    <name evidence="2" type="ORF">FHG64_04065</name>
</gene>
<sequence length="306" mass="36327">MRILEFMDKFSDEQSCKEYFRYVRMKEGVICKKCGCKNHYWLKAKWQFQCSRCCFRTTLRSGTVMENSRLPFRTWFLVMLFMTSTKEGMSASELQRQLGHKRYMTIWSIMHRLRGVMGKRDDLYQLTDMVEFDEGYFEKQVPEQTREKLKRGRGSQRQINVAVMAESTPLENIESGKLSSHCKFFKMKVLESHKASEVESLIKGSLDPNTVVLSDKSTSYFKFEDYVEAHITTKSNKKTTVEILKWVHIAISNAKRNFLGIHHRINGEYMQSYLDEFVYKLNRRHFKSIFERLVVASVYPYWQTTE</sequence>
<reference evidence="2 3" key="1">
    <citation type="submission" date="2019-06" db="EMBL/GenBank/DDBJ databases">
        <title>Complete genome sequence of Antarcticibacterium flavum KCTC 52984T from an Antarctic marine sediment.</title>
        <authorList>
            <person name="Lee Y.M."/>
            <person name="Shin S.C."/>
        </authorList>
    </citation>
    <scope>NUCLEOTIDE SEQUENCE [LARGE SCALE GENOMIC DNA]</scope>
    <source>
        <strain evidence="2 3">KCTC 52984</strain>
    </source>
</reference>
<dbReference type="EMBL" id="CP040812">
    <property type="protein sequence ID" value="QCY68635.1"/>
    <property type="molecule type" value="Genomic_DNA"/>
</dbReference>
<evidence type="ECO:0000313" key="2">
    <source>
        <dbReference type="EMBL" id="QCY68635.1"/>
    </source>
</evidence>
<protein>
    <submittedName>
        <fullName evidence="2">IS1595 family transposase</fullName>
    </submittedName>
</protein>
<dbReference type="Proteomes" id="UP000309016">
    <property type="component" value="Chromosome"/>
</dbReference>
<dbReference type="Pfam" id="PF12762">
    <property type="entry name" value="DDE_Tnp_IS1595"/>
    <property type="match status" value="1"/>
</dbReference>
<dbReference type="SMART" id="SM01126">
    <property type="entry name" value="DDE_Tnp_IS1595"/>
    <property type="match status" value="1"/>
</dbReference>
<accession>A0A5B7X078</accession>
<dbReference type="OrthoDB" id="1023020at2"/>